<gene>
    <name evidence="1" type="ORF">LX87_02603</name>
</gene>
<dbReference type="InterPro" id="IPR029044">
    <property type="entry name" value="Nucleotide-diphossugar_trans"/>
</dbReference>
<dbReference type="SUPFAM" id="SSF53448">
    <property type="entry name" value="Nucleotide-diphospho-sugar transferases"/>
    <property type="match status" value="1"/>
</dbReference>
<sequence length="328" mass="38583">MTPLQAPQFDVPSQFDVPILFILFNRPYHARRVFERIRQVQPRELFVAIDGPRANHPTDAERVAQCLALLSEIDWPCQIQVLTQEQNLGCRRAVSTAITWFFRQVEMGIILEDDCLPDPTFFTFCRENLWHHLNNTTIMHIGGINLQNGRRYGKGSYFYTKICHVWGWATWRRAWEKYDVDMTTYPEFKSQKLITDIFTDPQVQQFWIDSFDGTFNGLIDTWDFQWCYTIWTHNGLCISPNQNLISNIGFGAEATHTKENNEIFANRPVQALTEVVHPQFMIENRQATDYSLHNYFRKLTRIKQRVEAIKKKTGLVNMKTTFKKHLLP</sequence>
<name>A0A327WYS4_LARAB</name>
<dbReference type="Proteomes" id="UP000248790">
    <property type="component" value="Unassembled WGS sequence"/>
</dbReference>
<dbReference type="OrthoDB" id="9785375at2"/>
<proteinExistence type="predicted"/>
<comment type="caution">
    <text evidence="1">The sequence shown here is derived from an EMBL/GenBank/DDBJ whole genome shotgun (WGS) entry which is preliminary data.</text>
</comment>
<protein>
    <recommendedName>
        <fullName evidence="3">Nucleotide-diphospho-sugar transferase</fullName>
    </recommendedName>
</protein>
<keyword evidence="2" id="KW-1185">Reference proteome</keyword>
<dbReference type="EMBL" id="QLMC01000003">
    <property type="protein sequence ID" value="RAJ97700.1"/>
    <property type="molecule type" value="Genomic_DNA"/>
</dbReference>
<evidence type="ECO:0000313" key="2">
    <source>
        <dbReference type="Proteomes" id="UP000248790"/>
    </source>
</evidence>
<accession>A0A327WYS4</accession>
<organism evidence="1 2">
    <name type="scientific">Larkinella arboricola</name>
    <dbReference type="NCBI Taxonomy" id="643671"/>
    <lineage>
        <taxon>Bacteria</taxon>
        <taxon>Pseudomonadati</taxon>
        <taxon>Bacteroidota</taxon>
        <taxon>Cytophagia</taxon>
        <taxon>Cytophagales</taxon>
        <taxon>Spirosomataceae</taxon>
        <taxon>Larkinella</taxon>
    </lineage>
</organism>
<dbReference type="Gene3D" id="3.90.550.10">
    <property type="entry name" value="Spore Coat Polysaccharide Biosynthesis Protein SpsA, Chain A"/>
    <property type="match status" value="1"/>
</dbReference>
<dbReference type="AlphaFoldDB" id="A0A327WYS4"/>
<evidence type="ECO:0008006" key="3">
    <source>
        <dbReference type="Google" id="ProtNLM"/>
    </source>
</evidence>
<dbReference type="RefSeq" id="WP_111628669.1">
    <property type="nucleotide sequence ID" value="NZ_QLMC01000003.1"/>
</dbReference>
<evidence type="ECO:0000313" key="1">
    <source>
        <dbReference type="EMBL" id="RAJ97700.1"/>
    </source>
</evidence>
<reference evidence="1 2" key="1">
    <citation type="submission" date="2018-06" db="EMBL/GenBank/DDBJ databases">
        <title>Genomic Encyclopedia of Archaeal and Bacterial Type Strains, Phase II (KMG-II): from individual species to whole genera.</title>
        <authorList>
            <person name="Goeker M."/>
        </authorList>
    </citation>
    <scope>NUCLEOTIDE SEQUENCE [LARGE SCALE GENOMIC DNA]</scope>
    <source>
        <strain evidence="1 2">DSM 21851</strain>
    </source>
</reference>